<dbReference type="STRING" id="767817.Desgi_3687"/>
<accession>R4KK57</accession>
<evidence type="ECO:0008006" key="3">
    <source>
        <dbReference type="Google" id="ProtNLM"/>
    </source>
</evidence>
<organism evidence="1 2">
    <name type="scientific">Desulfoscipio gibsoniae DSM 7213</name>
    <dbReference type="NCBI Taxonomy" id="767817"/>
    <lineage>
        <taxon>Bacteria</taxon>
        <taxon>Bacillati</taxon>
        <taxon>Bacillota</taxon>
        <taxon>Clostridia</taxon>
        <taxon>Eubacteriales</taxon>
        <taxon>Desulfallaceae</taxon>
        <taxon>Desulfoscipio</taxon>
    </lineage>
</organism>
<dbReference type="Proteomes" id="UP000013520">
    <property type="component" value="Chromosome"/>
</dbReference>
<dbReference type="AlphaFoldDB" id="R4KK57"/>
<keyword evidence="2" id="KW-1185">Reference proteome</keyword>
<dbReference type="KEGG" id="dgi:Desgi_3687"/>
<protein>
    <recommendedName>
        <fullName evidence="3">DUF2292 domain-containing protein</fullName>
    </recommendedName>
</protein>
<evidence type="ECO:0000313" key="1">
    <source>
        <dbReference type="EMBL" id="AGL03009.1"/>
    </source>
</evidence>
<evidence type="ECO:0000313" key="2">
    <source>
        <dbReference type="Proteomes" id="UP000013520"/>
    </source>
</evidence>
<dbReference type="EMBL" id="CP003273">
    <property type="protein sequence ID" value="AGL03009.1"/>
    <property type="molecule type" value="Genomic_DNA"/>
</dbReference>
<gene>
    <name evidence="1" type="ORF">Desgi_3687</name>
</gene>
<dbReference type="HOGENOM" id="CLU_205136_0_0_9"/>
<name>R4KK57_9FIRM</name>
<sequence>MPLSNTEKQLIKFLRAIGWGEVRVRIENGKPVLICEAIRTFKLDDRPSNLSTRSTSGPLTG</sequence>
<proteinExistence type="predicted"/>
<reference evidence="1 2" key="1">
    <citation type="submission" date="2012-01" db="EMBL/GenBank/DDBJ databases">
        <title>Complete sequence of Desulfotomaculum gibsoniae DSM 7213.</title>
        <authorList>
            <consortium name="US DOE Joint Genome Institute"/>
            <person name="Lucas S."/>
            <person name="Han J."/>
            <person name="Lapidus A."/>
            <person name="Cheng J.-F."/>
            <person name="Goodwin L."/>
            <person name="Pitluck S."/>
            <person name="Peters L."/>
            <person name="Ovchinnikova G."/>
            <person name="Teshima H."/>
            <person name="Detter J.C."/>
            <person name="Han C."/>
            <person name="Tapia R."/>
            <person name="Land M."/>
            <person name="Hauser L."/>
            <person name="Kyrpides N."/>
            <person name="Ivanova N."/>
            <person name="Pagani I."/>
            <person name="Parshina S."/>
            <person name="Plugge C."/>
            <person name="Muyzer G."/>
            <person name="Kuever J."/>
            <person name="Ivanova A."/>
            <person name="Nazina T."/>
            <person name="Klenk H.-P."/>
            <person name="Brambilla E."/>
            <person name="Spring S."/>
            <person name="Stams A.F."/>
            <person name="Woyke T."/>
        </authorList>
    </citation>
    <scope>NUCLEOTIDE SEQUENCE [LARGE SCALE GENOMIC DNA]</scope>
    <source>
        <strain evidence="1 2">DSM 7213</strain>
    </source>
</reference>